<feature type="non-terminal residue" evidence="3">
    <location>
        <position position="1"/>
    </location>
</feature>
<evidence type="ECO:0000313" key="4">
    <source>
        <dbReference type="Proteomes" id="UP000685013"/>
    </source>
</evidence>
<keyword evidence="1" id="KW-0560">Oxidoreductase</keyword>
<dbReference type="PANTHER" id="PTHR10909">
    <property type="entry name" value="ELECTRON TRANSPORT OXIDOREDUCTASE"/>
    <property type="match status" value="1"/>
</dbReference>
<organism evidence="3 4">
    <name type="scientific">Cucurbita argyrosperma subsp. sororia</name>
    <dbReference type="NCBI Taxonomy" id="37648"/>
    <lineage>
        <taxon>Eukaryota</taxon>
        <taxon>Viridiplantae</taxon>
        <taxon>Streptophyta</taxon>
        <taxon>Embryophyta</taxon>
        <taxon>Tracheophyta</taxon>
        <taxon>Spermatophyta</taxon>
        <taxon>Magnoliopsida</taxon>
        <taxon>eudicotyledons</taxon>
        <taxon>Gunneridae</taxon>
        <taxon>Pentapetalae</taxon>
        <taxon>rosids</taxon>
        <taxon>fabids</taxon>
        <taxon>Cucurbitales</taxon>
        <taxon>Cucurbitaceae</taxon>
        <taxon>Cucurbiteae</taxon>
        <taxon>Cucurbita</taxon>
    </lineage>
</organism>
<protein>
    <submittedName>
        <fullName evidence="3">Peroxisomal acyl-coenzyme A oxidase 1</fullName>
    </submittedName>
</protein>
<dbReference type="InterPro" id="IPR012258">
    <property type="entry name" value="Acyl-CoA_oxidase"/>
</dbReference>
<dbReference type="PANTHER" id="PTHR10909:SF250">
    <property type="entry name" value="PEROXISOMAL ACYL-COENZYME A OXIDASE 1"/>
    <property type="match status" value="1"/>
</dbReference>
<proteinExistence type="predicted"/>
<feature type="domain" description="Acyl-CoA oxidase C-terminal" evidence="2">
    <location>
        <begin position="73"/>
        <end position="131"/>
    </location>
</feature>
<dbReference type="GO" id="GO:0055088">
    <property type="term" value="P:lipid homeostasis"/>
    <property type="evidence" value="ECO:0007669"/>
    <property type="project" value="TreeGrafter"/>
</dbReference>
<comment type="caution">
    <text evidence="3">The sequence shown here is derived from an EMBL/GenBank/DDBJ whole genome shotgun (WGS) entry which is preliminary data.</text>
</comment>
<dbReference type="GO" id="GO:0005504">
    <property type="term" value="F:fatty acid binding"/>
    <property type="evidence" value="ECO:0007669"/>
    <property type="project" value="TreeGrafter"/>
</dbReference>
<dbReference type="InterPro" id="IPR002655">
    <property type="entry name" value="Acyl-CoA_oxidase_C"/>
</dbReference>
<sequence length="139" mass="15799">EDWLNPSIVLEAFEARSAKMSVECAKRLSRAMLISSPNLFNIFLIALRHTYRFIEKLKGDIPGKGISILPGSENAVALVDAFNYTDHYLGSILGRYDGNVYPNLYNEAWKEPLNDSAVPDGYHEYIRPLLKQQLRNARL</sequence>
<dbReference type="GO" id="GO:0033540">
    <property type="term" value="P:fatty acid beta-oxidation using acyl-CoA oxidase"/>
    <property type="evidence" value="ECO:0007669"/>
    <property type="project" value="TreeGrafter"/>
</dbReference>
<dbReference type="EMBL" id="JAGKQH010000002">
    <property type="protein sequence ID" value="KAG6606191.1"/>
    <property type="molecule type" value="Genomic_DNA"/>
</dbReference>
<keyword evidence="4" id="KW-1185">Reference proteome</keyword>
<dbReference type="Pfam" id="PF01756">
    <property type="entry name" value="ACOX"/>
    <property type="match status" value="1"/>
</dbReference>
<dbReference type="GO" id="GO:0001676">
    <property type="term" value="P:long-chain fatty acid metabolic process"/>
    <property type="evidence" value="ECO:0007669"/>
    <property type="project" value="TreeGrafter"/>
</dbReference>
<dbReference type="GO" id="GO:0071949">
    <property type="term" value="F:FAD binding"/>
    <property type="evidence" value="ECO:0007669"/>
    <property type="project" value="InterPro"/>
</dbReference>
<dbReference type="GO" id="GO:0005777">
    <property type="term" value="C:peroxisome"/>
    <property type="evidence" value="ECO:0007669"/>
    <property type="project" value="InterPro"/>
</dbReference>
<dbReference type="GO" id="GO:0003997">
    <property type="term" value="F:acyl-CoA oxidase activity"/>
    <property type="evidence" value="ECO:0007669"/>
    <property type="project" value="InterPro"/>
</dbReference>
<evidence type="ECO:0000256" key="1">
    <source>
        <dbReference type="ARBA" id="ARBA00023002"/>
    </source>
</evidence>
<gene>
    <name evidence="3" type="primary">ACX1</name>
    <name evidence="3" type="ORF">SDJN03_03508</name>
</gene>
<evidence type="ECO:0000313" key="3">
    <source>
        <dbReference type="EMBL" id="KAG6606191.1"/>
    </source>
</evidence>
<name>A0AAV6P1R9_9ROSI</name>
<evidence type="ECO:0000259" key="2">
    <source>
        <dbReference type="Pfam" id="PF01756"/>
    </source>
</evidence>
<dbReference type="Proteomes" id="UP000685013">
    <property type="component" value="Chromosome 2"/>
</dbReference>
<dbReference type="AlphaFoldDB" id="A0AAV6P1R9"/>
<accession>A0AAV6P1R9</accession>
<reference evidence="3 4" key="1">
    <citation type="journal article" date="2021" name="Hortic Res">
        <title>The domestication of Cucurbita argyrosperma as revealed by the genome of its wild relative.</title>
        <authorList>
            <person name="Barrera-Redondo J."/>
            <person name="Sanchez-de la Vega G."/>
            <person name="Aguirre-Liguori J.A."/>
            <person name="Castellanos-Morales G."/>
            <person name="Gutierrez-Guerrero Y.T."/>
            <person name="Aguirre-Dugua X."/>
            <person name="Aguirre-Planter E."/>
            <person name="Tenaillon M.I."/>
            <person name="Lira-Saade R."/>
            <person name="Eguiarte L.E."/>
        </authorList>
    </citation>
    <scope>NUCLEOTIDE SEQUENCE [LARGE SCALE GENOMIC DNA]</scope>
    <source>
        <strain evidence="3">JBR-2021</strain>
    </source>
</reference>